<evidence type="ECO:0000256" key="5">
    <source>
        <dbReference type="ARBA" id="ARBA00022989"/>
    </source>
</evidence>
<evidence type="ECO:0000256" key="2">
    <source>
        <dbReference type="ARBA" id="ARBA00022475"/>
    </source>
</evidence>
<dbReference type="GO" id="GO:0005886">
    <property type="term" value="C:plasma membrane"/>
    <property type="evidence" value="ECO:0007669"/>
    <property type="project" value="UniProtKB-SubCell"/>
</dbReference>
<feature type="transmembrane region" description="Helical" evidence="9">
    <location>
        <begin position="143"/>
        <end position="176"/>
    </location>
</feature>
<name>A0A1I2ILQ4_9ACTN</name>
<keyword evidence="5 9" id="KW-1133">Transmembrane helix</keyword>
<dbReference type="RefSeq" id="WP_093715485.1">
    <property type="nucleotide sequence ID" value="NZ_FONG01000014.1"/>
</dbReference>
<evidence type="ECO:0000256" key="7">
    <source>
        <dbReference type="ARBA" id="ARBA00024033"/>
    </source>
</evidence>
<feature type="transmembrane region" description="Helical" evidence="9">
    <location>
        <begin position="394"/>
        <end position="412"/>
    </location>
</feature>
<reference evidence="10 11" key="1">
    <citation type="submission" date="2016-10" db="EMBL/GenBank/DDBJ databases">
        <authorList>
            <person name="de Groot N.N."/>
        </authorList>
    </citation>
    <scope>NUCLEOTIDE SEQUENCE [LARGE SCALE GENOMIC DNA]</scope>
    <source>
        <strain evidence="10 11">CGMCC 4.3510</strain>
    </source>
</reference>
<dbReference type="GO" id="GO:0016758">
    <property type="term" value="F:hexosyltransferase activity"/>
    <property type="evidence" value="ECO:0007669"/>
    <property type="project" value="InterPro"/>
</dbReference>
<dbReference type="STRING" id="380248.SAMN05216251_11439"/>
<gene>
    <name evidence="10" type="ORF">SAMN05216251_11439</name>
</gene>
<dbReference type="Pfam" id="PF09594">
    <property type="entry name" value="GT87"/>
    <property type="match status" value="1"/>
</dbReference>
<evidence type="ECO:0000313" key="11">
    <source>
        <dbReference type="Proteomes" id="UP000199323"/>
    </source>
</evidence>
<keyword evidence="4 9" id="KW-0812">Transmembrane</keyword>
<evidence type="ECO:0000256" key="8">
    <source>
        <dbReference type="SAM" id="MobiDB-lite"/>
    </source>
</evidence>
<feature type="transmembrane region" description="Helical" evidence="9">
    <location>
        <begin position="31"/>
        <end position="52"/>
    </location>
</feature>
<feature type="region of interest" description="Disordered" evidence="8">
    <location>
        <begin position="1"/>
        <end position="25"/>
    </location>
</feature>
<organism evidence="10 11">
    <name type="scientific">Actinacidiphila alni</name>
    <dbReference type="NCBI Taxonomy" id="380248"/>
    <lineage>
        <taxon>Bacteria</taxon>
        <taxon>Bacillati</taxon>
        <taxon>Actinomycetota</taxon>
        <taxon>Actinomycetes</taxon>
        <taxon>Kitasatosporales</taxon>
        <taxon>Streptomycetaceae</taxon>
        <taxon>Actinacidiphila</taxon>
    </lineage>
</organism>
<keyword evidence="2" id="KW-1003">Cell membrane</keyword>
<dbReference type="EMBL" id="FONG01000014">
    <property type="protein sequence ID" value="SFF43269.1"/>
    <property type="molecule type" value="Genomic_DNA"/>
</dbReference>
<evidence type="ECO:0000256" key="9">
    <source>
        <dbReference type="SAM" id="Phobius"/>
    </source>
</evidence>
<proteinExistence type="inferred from homology"/>
<keyword evidence="3 10" id="KW-0808">Transferase</keyword>
<accession>A0A1I2ILQ4</accession>
<feature type="transmembrane region" description="Helical" evidence="9">
    <location>
        <begin position="304"/>
        <end position="321"/>
    </location>
</feature>
<evidence type="ECO:0000256" key="6">
    <source>
        <dbReference type="ARBA" id="ARBA00023136"/>
    </source>
</evidence>
<evidence type="ECO:0000256" key="1">
    <source>
        <dbReference type="ARBA" id="ARBA00004651"/>
    </source>
</evidence>
<feature type="transmembrane region" description="Helical" evidence="9">
    <location>
        <begin position="109"/>
        <end position="131"/>
    </location>
</feature>
<evidence type="ECO:0000313" key="10">
    <source>
        <dbReference type="EMBL" id="SFF43269.1"/>
    </source>
</evidence>
<protein>
    <submittedName>
        <fullName evidence="10">Alpha-1,2-mannosyltransferase</fullName>
    </submittedName>
</protein>
<dbReference type="Proteomes" id="UP000199323">
    <property type="component" value="Unassembled WGS sequence"/>
</dbReference>
<dbReference type="OrthoDB" id="9774600at2"/>
<feature type="transmembrane region" description="Helical" evidence="9">
    <location>
        <begin position="188"/>
        <end position="210"/>
    </location>
</feature>
<evidence type="ECO:0000256" key="3">
    <source>
        <dbReference type="ARBA" id="ARBA00022679"/>
    </source>
</evidence>
<feature type="transmembrane region" description="Helical" evidence="9">
    <location>
        <begin position="280"/>
        <end position="297"/>
    </location>
</feature>
<keyword evidence="6 9" id="KW-0472">Membrane</keyword>
<dbReference type="AlphaFoldDB" id="A0A1I2ILQ4"/>
<comment type="subcellular location">
    <subcellularLocation>
        <location evidence="1">Cell membrane</location>
        <topology evidence="1">Multi-pass membrane protein</topology>
    </subcellularLocation>
</comment>
<keyword evidence="10" id="KW-0328">Glycosyltransferase</keyword>
<keyword evidence="11" id="KW-1185">Reference proteome</keyword>
<comment type="similarity">
    <text evidence="7">Belongs to the glycosyltransferase 87 family.</text>
</comment>
<sequence length="434" mass="45658">MTAPALGQAPPAGRTAGPSRTRPPRRVPDRLLPVLAGLALGVSLAAFGLWWARHSVPMADLQVYRAEGAAVLGGRDLYAFRVTPWRLPATYPPFAALLFTPVARLPLPAARAACVAADLVLLAALVHLSLRLAGVRVRRQLSLVLLGTAAALWLEPVFQTVIFGQINLAVAVLVLADLTRPAGARGKGLMLGLAAGVKITPALLAVHLALTGQRREAARAAAGFAASAALGLALLPRASLDFWTARLYETGRVGKVWIVDNQSLQGPLARVLHTPDPGPLWAAAALLTAAAGLAVAARAHRHGRPALGLLCAAVTALLVSPVSWTHHWVWCVPLLALAAARIGDPAVRAPVRGRWTRIAVLAGGAAVFYGRSMWQVPHAGDLDLHLPWWQQPLAAPYPLLGLALLAGTALSTRPRRTEYVAGSAPAARPVEWTP</sequence>
<evidence type="ECO:0000256" key="4">
    <source>
        <dbReference type="ARBA" id="ARBA00022692"/>
    </source>
</evidence>
<feature type="transmembrane region" description="Helical" evidence="9">
    <location>
        <begin position="217"/>
        <end position="235"/>
    </location>
</feature>
<dbReference type="InterPro" id="IPR018584">
    <property type="entry name" value="GT87"/>
</dbReference>